<accession>A0AAV0LWL6</accession>
<name>A0AAV0LWL6_9ROSI</name>
<comment type="caution">
    <text evidence="2">The sequence shown here is derived from an EMBL/GenBank/DDBJ whole genome shotgun (WGS) entry which is preliminary data.</text>
</comment>
<dbReference type="AlphaFoldDB" id="A0AAV0LWL6"/>
<proteinExistence type="predicted"/>
<evidence type="ECO:0000313" key="2">
    <source>
        <dbReference type="EMBL" id="CAI0437936.1"/>
    </source>
</evidence>
<keyword evidence="3" id="KW-1185">Reference proteome</keyword>
<keyword evidence="1" id="KW-1133">Transmembrane helix</keyword>
<feature type="transmembrane region" description="Helical" evidence="1">
    <location>
        <begin position="68"/>
        <end position="87"/>
    </location>
</feature>
<reference evidence="2" key="1">
    <citation type="submission" date="2022-08" db="EMBL/GenBank/DDBJ databases">
        <authorList>
            <person name="Gutierrez-Valencia J."/>
        </authorList>
    </citation>
    <scope>NUCLEOTIDE SEQUENCE</scope>
</reference>
<evidence type="ECO:0000313" key="3">
    <source>
        <dbReference type="Proteomes" id="UP001154282"/>
    </source>
</evidence>
<evidence type="ECO:0000256" key="1">
    <source>
        <dbReference type="SAM" id="Phobius"/>
    </source>
</evidence>
<dbReference type="Proteomes" id="UP001154282">
    <property type="component" value="Unassembled WGS sequence"/>
</dbReference>
<dbReference type="EMBL" id="CAMGYJ010000006">
    <property type="protein sequence ID" value="CAI0437936.1"/>
    <property type="molecule type" value="Genomic_DNA"/>
</dbReference>
<keyword evidence="1" id="KW-0472">Membrane</keyword>
<organism evidence="2 3">
    <name type="scientific">Linum tenue</name>
    <dbReference type="NCBI Taxonomy" id="586396"/>
    <lineage>
        <taxon>Eukaryota</taxon>
        <taxon>Viridiplantae</taxon>
        <taxon>Streptophyta</taxon>
        <taxon>Embryophyta</taxon>
        <taxon>Tracheophyta</taxon>
        <taxon>Spermatophyta</taxon>
        <taxon>Magnoliopsida</taxon>
        <taxon>eudicotyledons</taxon>
        <taxon>Gunneridae</taxon>
        <taxon>Pentapetalae</taxon>
        <taxon>rosids</taxon>
        <taxon>fabids</taxon>
        <taxon>Malpighiales</taxon>
        <taxon>Linaceae</taxon>
        <taxon>Linum</taxon>
    </lineage>
</organism>
<gene>
    <name evidence="2" type="ORF">LITE_LOCUS25640</name>
</gene>
<sequence length="102" mass="12281">MRGLCCRWQTQMTMEIMNQHLLSPSRHGRSFRIDRSSPKSSYHHITHHNHHLHTDLNRRIRHRILSKAAVAIADLLYYFSYFCYIITMDDCVNFVYPKQSFK</sequence>
<keyword evidence="1" id="KW-0812">Transmembrane</keyword>
<protein>
    <submittedName>
        <fullName evidence="2">Uncharacterized protein</fullName>
    </submittedName>
</protein>